<proteinExistence type="predicted"/>
<protein>
    <submittedName>
        <fullName evidence="2">Uncharacterized protein</fullName>
    </submittedName>
</protein>
<evidence type="ECO:0000313" key="1">
    <source>
        <dbReference type="Proteomes" id="UP000887565"/>
    </source>
</evidence>
<keyword evidence="1" id="KW-1185">Reference proteome</keyword>
<evidence type="ECO:0000313" key="2">
    <source>
        <dbReference type="WBParaSite" id="nRc.2.0.1.t28574-RA"/>
    </source>
</evidence>
<dbReference type="WBParaSite" id="nRc.2.0.1.t28574-RA">
    <property type="protein sequence ID" value="nRc.2.0.1.t28574-RA"/>
    <property type="gene ID" value="nRc.2.0.1.g28574"/>
</dbReference>
<dbReference type="AlphaFoldDB" id="A0A915JQN7"/>
<accession>A0A915JQN7</accession>
<sequence>MLSNLKTIQKNVYHNNRLAREFGLKMLTALIPPNTNAAQFKDMYSSGIKSPIELYIADIMIISHF</sequence>
<reference evidence="2" key="1">
    <citation type="submission" date="2022-11" db="UniProtKB">
        <authorList>
            <consortium name="WormBaseParasite"/>
        </authorList>
    </citation>
    <scope>IDENTIFICATION</scope>
</reference>
<name>A0A915JQN7_ROMCU</name>
<dbReference type="Proteomes" id="UP000887565">
    <property type="component" value="Unplaced"/>
</dbReference>
<organism evidence="1 2">
    <name type="scientific">Romanomermis culicivorax</name>
    <name type="common">Nematode worm</name>
    <dbReference type="NCBI Taxonomy" id="13658"/>
    <lineage>
        <taxon>Eukaryota</taxon>
        <taxon>Metazoa</taxon>
        <taxon>Ecdysozoa</taxon>
        <taxon>Nematoda</taxon>
        <taxon>Enoplea</taxon>
        <taxon>Dorylaimia</taxon>
        <taxon>Mermithida</taxon>
        <taxon>Mermithoidea</taxon>
        <taxon>Mermithidae</taxon>
        <taxon>Romanomermis</taxon>
    </lineage>
</organism>